<dbReference type="GO" id="GO:0005737">
    <property type="term" value="C:cytoplasm"/>
    <property type="evidence" value="ECO:0007669"/>
    <property type="project" value="TreeGrafter"/>
</dbReference>
<dbReference type="Gene3D" id="2.130.10.10">
    <property type="entry name" value="YVTN repeat-like/Quinoprotein amine dehydrogenase"/>
    <property type="match status" value="2"/>
</dbReference>
<sequence length="579" mass="66030">MLPSDGFFRNVYFQPYNDRGSARVINSSKNSKHFVQRLGLEKTLEIHQGCVNSVNWNDSGSLLLSAGDDYHLVITNPFTHTVCVDYKTQHKTNIFCAKFLPTTDNRVISCSADGAVLNLDLEKLKETEQNFFYCHSAPCYKLETIHDEPNIILSCSEDGTVRQYDLRTSVKCTKRSCDDNKLVDCGIPVSTIAISPVKPYQLAIATVDGMVRIVDRRKIMKNGLFQKIETEFAFTVPSLSHRAYRITSLAYSPDGRDVLASYSNEDIYLFSLHNNPYFCTDNCANDFLENPPNPPPYRRIRLKGDWGDTGPLARPFTDNFFRPRTRSEASVDVLSDILIDVFNTPSLISVVMQNPRSNYSPEVTASLRRILSKIVQQGEFIVPSHIFTNYLAIENTNSNENNIVPSTSNSNNQRDENRVNIYKKPPVFDDFIKLQSIKKRYRGHRNTRTLFKEATFWGNDFIMSGSDCGHLFVWDRYTCEIVMLQTADSRVVNCIQPHPSRLLLATSGVDHNVKLWSPQSDIYNMIPELYIKEIAESNTLMVEQSRDTITVSPLIIMRMLLYFNKLGQSGFLDRTNTIQ</sequence>
<dbReference type="GO" id="GO:0045944">
    <property type="term" value="P:positive regulation of transcription by RNA polymerase II"/>
    <property type="evidence" value="ECO:0007669"/>
    <property type="project" value="TreeGrafter"/>
</dbReference>
<keyword evidence="5" id="KW-1185">Reference proteome</keyword>
<keyword evidence="2" id="KW-0677">Repeat</keyword>
<dbReference type="Proteomes" id="UP001154329">
    <property type="component" value="Chromosome 4"/>
</dbReference>
<dbReference type="PROSITE" id="PS50082">
    <property type="entry name" value="WD_REPEATS_2"/>
    <property type="match status" value="1"/>
</dbReference>
<protein>
    <submittedName>
        <fullName evidence="4">Uncharacterized protein</fullName>
    </submittedName>
</protein>
<dbReference type="GO" id="GO:0080008">
    <property type="term" value="C:Cul4-RING E3 ubiquitin ligase complex"/>
    <property type="evidence" value="ECO:0007669"/>
    <property type="project" value="TreeGrafter"/>
</dbReference>
<dbReference type="AlphaFoldDB" id="A0A9P0JI83"/>
<dbReference type="InterPro" id="IPR015943">
    <property type="entry name" value="WD40/YVTN_repeat-like_dom_sf"/>
</dbReference>
<dbReference type="Pfam" id="PF00400">
    <property type="entry name" value="WD40"/>
    <property type="match status" value="3"/>
</dbReference>
<dbReference type="SMART" id="SM00320">
    <property type="entry name" value="WD40"/>
    <property type="match status" value="7"/>
</dbReference>
<keyword evidence="1 3" id="KW-0853">WD repeat</keyword>
<reference evidence="4" key="2">
    <citation type="submission" date="2022-10" db="EMBL/GenBank/DDBJ databases">
        <authorList>
            <consortium name="ENA_rothamsted_submissions"/>
            <consortium name="culmorum"/>
            <person name="King R."/>
        </authorList>
    </citation>
    <scope>NUCLEOTIDE SEQUENCE</scope>
</reference>
<dbReference type="InterPro" id="IPR045151">
    <property type="entry name" value="DCAF8"/>
</dbReference>
<dbReference type="EMBL" id="OU899037">
    <property type="protein sequence ID" value="CAH1737356.1"/>
    <property type="molecule type" value="Genomic_DNA"/>
</dbReference>
<dbReference type="PANTHER" id="PTHR15574:SF39">
    <property type="entry name" value="DDB1- AND CUL4-ASSOCIATED FACTOR 6"/>
    <property type="match status" value="1"/>
</dbReference>
<accession>A0A9P0JI83</accession>
<reference evidence="4" key="1">
    <citation type="submission" date="2022-02" db="EMBL/GenBank/DDBJ databases">
        <authorList>
            <person name="King R."/>
        </authorList>
    </citation>
    <scope>NUCLEOTIDE SEQUENCE</scope>
</reference>
<dbReference type="InterPro" id="IPR001680">
    <property type="entry name" value="WD40_rpt"/>
</dbReference>
<name>A0A9P0JI83_APHGO</name>
<organism evidence="4 5">
    <name type="scientific">Aphis gossypii</name>
    <name type="common">Cotton aphid</name>
    <dbReference type="NCBI Taxonomy" id="80765"/>
    <lineage>
        <taxon>Eukaryota</taxon>
        <taxon>Metazoa</taxon>
        <taxon>Ecdysozoa</taxon>
        <taxon>Arthropoda</taxon>
        <taxon>Hexapoda</taxon>
        <taxon>Insecta</taxon>
        <taxon>Pterygota</taxon>
        <taxon>Neoptera</taxon>
        <taxon>Paraneoptera</taxon>
        <taxon>Hemiptera</taxon>
        <taxon>Sternorrhyncha</taxon>
        <taxon>Aphidomorpha</taxon>
        <taxon>Aphidoidea</taxon>
        <taxon>Aphididae</taxon>
        <taxon>Aphidini</taxon>
        <taxon>Aphis</taxon>
        <taxon>Aphis</taxon>
    </lineage>
</organism>
<dbReference type="PANTHER" id="PTHR15574">
    <property type="entry name" value="WD REPEAT DOMAIN-CONTAINING FAMILY"/>
    <property type="match status" value="1"/>
</dbReference>
<evidence type="ECO:0000256" key="1">
    <source>
        <dbReference type="ARBA" id="ARBA00022574"/>
    </source>
</evidence>
<evidence type="ECO:0000313" key="4">
    <source>
        <dbReference type="EMBL" id="CAH1737356.1"/>
    </source>
</evidence>
<gene>
    <name evidence="4" type="ORF">APHIGO_LOCUS10910</name>
</gene>
<evidence type="ECO:0000256" key="2">
    <source>
        <dbReference type="ARBA" id="ARBA00022737"/>
    </source>
</evidence>
<proteinExistence type="predicted"/>
<evidence type="ECO:0000313" key="5">
    <source>
        <dbReference type="Proteomes" id="UP001154329"/>
    </source>
</evidence>
<evidence type="ECO:0000256" key="3">
    <source>
        <dbReference type="PROSITE-ProRule" id="PRU00221"/>
    </source>
</evidence>
<dbReference type="InterPro" id="IPR036322">
    <property type="entry name" value="WD40_repeat_dom_sf"/>
</dbReference>
<dbReference type="SUPFAM" id="SSF50978">
    <property type="entry name" value="WD40 repeat-like"/>
    <property type="match status" value="1"/>
</dbReference>
<feature type="repeat" description="WD" evidence="3">
    <location>
        <begin position="485"/>
        <end position="517"/>
    </location>
</feature>